<dbReference type="InterPro" id="IPR011603">
    <property type="entry name" value="2oxoglutarate_DH_E1"/>
</dbReference>
<organism evidence="6 7">
    <name type="scientific">Pythium insidiosum</name>
    <name type="common">Pythiosis disease agent</name>
    <dbReference type="NCBI Taxonomy" id="114742"/>
    <lineage>
        <taxon>Eukaryota</taxon>
        <taxon>Sar</taxon>
        <taxon>Stramenopiles</taxon>
        <taxon>Oomycota</taxon>
        <taxon>Peronosporomycetes</taxon>
        <taxon>Pythiales</taxon>
        <taxon>Pythiaceae</taxon>
        <taxon>Pythium</taxon>
    </lineage>
</organism>
<dbReference type="PANTHER" id="PTHR23152">
    <property type="entry name" value="2-OXOGLUTARATE DEHYDROGENASE"/>
    <property type="match status" value="1"/>
</dbReference>
<keyword evidence="3" id="KW-0560">Oxidoreductase</keyword>
<evidence type="ECO:0000256" key="2">
    <source>
        <dbReference type="ARBA" id="ARBA00006936"/>
    </source>
</evidence>
<evidence type="ECO:0000256" key="4">
    <source>
        <dbReference type="ARBA" id="ARBA00023052"/>
    </source>
</evidence>
<dbReference type="EMBL" id="JAKCXM010000087">
    <property type="protein sequence ID" value="KAJ0403179.1"/>
    <property type="molecule type" value="Genomic_DNA"/>
</dbReference>
<gene>
    <name evidence="6" type="ORF">P43SY_005173</name>
</gene>
<dbReference type="Gene3D" id="3.40.50.11610">
    <property type="entry name" value="Multifunctional 2-oxoglutarate metabolism enzyme, C-terminal domain"/>
    <property type="match status" value="1"/>
</dbReference>
<name>A0AAD5Q7H5_PYTIN</name>
<evidence type="ECO:0000313" key="6">
    <source>
        <dbReference type="EMBL" id="KAJ0403179.1"/>
    </source>
</evidence>
<accession>A0AAD5Q7H5</accession>
<reference evidence="6" key="1">
    <citation type="submission" date="2021-12" db="EMBL/GenBank/DDBJ databases">
        <title>Prjna785345.</title>
        <authorList>
            <person name="Rujirawat T."/>
            <person name="Krajaejun T."/>
        </authorList>
    </citation>
    <scope>NUCLEOTIDE SEQUENCE</scope>
    <source>
        <strain evidence="6">Pi057C3</strain>
    </source>
</reference>
<dbReference type="InterPro" id="IPR042179">
    <property type="entry name" value="KGD_C_sf"/>
</dbReference>
<sequence>MFCSGKFYYDLVRERSKRLGDKAEEIAIIRIEELAPFPFKHVVAELQKFEHAKKVVWVQEEPLNQGAWLYARSHLEKVVQKKALPIEYIGRESLAACAVGLSKRNAQQTQQIFTEAFGAVEK</sequence>
<evidence type="ECO:0000259" key="5">
    <source>
        <dbReference type="Pfam" id="PF16870"/>
    </source>
</evidence>
<protein>
    <recommendedName>
        <fullName evidence="5">2-oxoglutarate dehydrogenase E1 component/KDG C-terminal domain-containing protein</fullName>
    </recommendedName>
</protein>
<dbReference type="PANTHER" id="PTHR23152:SF4">
    <property type="entry name" value="2-OXOADIPATE DEHYDROGENASE COMPLEX COMPONENT E1"/>
    <property type="match status" value="1"/>
</dbReference>
<dbReference type="GO" id="GO:0016624">
    <property type="term" value="F:oxidoreductase activity, acting on the aldehyde or oxo group of donors, disulfide as acceptor"/>
    <property type="evidence" value="ECO:0007669"/>
    <property type="project" value="InterPro"/>
</dbReference>
<dbReference type="Pfam" id="PF16870">
    <property type="entry name" value="OxoGdeHyase_C"/>
    <property type="match status" value="1"/>
</dbReference>
<comment type="cofactor">
    <cofactor evidence="1">
        <name>thiamine diphosphate</name>
        <dbReference type="ChEBI" id="CHEBI:58937"/>
    </cofactor>
</comment>
<comment type="similarity">
    <text evidence="2">Belongs to the alpha-ketoglutarate dehydrogenase family.</text>
</comment>
<evidence type="ECO:0000256" key="1">
    <source>
        <dbReference type="ARBA" id="ARBA00001964"/>
    </source>
</evidence>
<proteinExistence type="inferred from homology"/>
<keyword evidence="7" id="KW-1185">Reference proteome</keyword>
<evidence type="ECO:0000313" key="7">
    <source>
        <dbReference type="Proteomes" id="UP001209570"/>
    </source>
</evidence>
<dbReference type="AlphaFoldDB" id="A0AAD5Q7H5"/>
<dbReference type="InterPro" id="IPR031717">
    <property type="entry name" value="ODO-1/KGD_C"/>
</dbReference>
<dbReference type="Proteomes" id="UP001209570">
    <property type="component" value="Unassembled WGS sequence"/>
</dbReference>
<dbReference type="GO" id="GO:0030976">
    <property type="term" value="F:thiamine pyrophosphate binding"/>
    <property type="evidence" value="ECO:0007669"/>
    <property type="project" value="InterPro"/>
</dbReference>
<feature type="domain" description="2-oxoglutarate dehydrogenase E1 component/KDG C-terminal" evidence="5">
    <location>
        <begin position="1"/>
        <end position="117"/>
    </location>
</feature>
<comment type="caution">
    <text evidence="6">The sequence shown here is derived from an EMBL/GenBank/DDBJ whole genome shotgun (WGS) entry which is preliminary data.</text>
</comment>
<evidence type="ECO:0000256" key="3">
    <source>
        <dbReference type="ARBA" id="ARBA00023002"/>
    </source>
</evidence>
<keyword evidence="4" id="KW-0786">Thiamine pyrophosphate</keyword>